<keyword evidence="3" id="KW-0456">Lyase</keyword>
<dbReference type="GO" id="GO:0008460">
    <property type="term" value="F:dTDP-glucose 4,6-dehydratase activity"/>
    <property type="evidence" value="ECO:0007669"/>
    <property type="project" value="InterPro"/>
</dbReference>
<feature type="domain" description="NAD(P)-binding" evidence="5">
    <location>
        <begin position="124"/>
        <end position="390"/>
    </location>
</feature>
<evidence type="ECO:0000313" key="7">
    <source>
        <dbReference type="Proteomes" id="UP000019132"/>
    </source>
</evidence>
<dbReference type="EnsemblProtists" id="PYU1_T008271">
    <property type="protein sequence ID" value="PYU1_T008271"/>
    <property type="gene ID" value="PYU1_G008255"/>
</dbReference>
<keyword evidence="7" id="KW-1185">Reference proteome</keyword>
<dbReference type="SUPFAM" id="SSF51735">
    <property type="entry name" value="NAD(P)-binding Rossmann-fold domains"/>
    <property type="match status" value="1"/>
</dbReference>
<dbReference type="FunFam" id="3.40.50.720:FF:000304">
    <property type="entry name" value="UDP-glucose 4,6-dehydratase"/>
    <property type="match status" value="1"/>
</dbReference>
<dbReference type="VEuPathDB" id="FungiDB:PYU1_G008255"/>
<dbReference type="Gene3D" id="3.90.25.10">
    <property type="entry name" value="UDP-galactose 4-epimerase, domain 1"/>
    <property type="match status" value="1"/>
</dbReference>
<comment type="cofactor">
    <cofactor evidence="1">
        <name>NAD(+)</name>
        <dbReference type="ChEBI" id="CHEBI:57540"/>
    </cofactor>
</comment>
<evidence type="ECO:0000256" key="1">
    <source>
        <dbReference type="ARBA" id="ARBA00001911"/>
    </source>
</evidence>
<reference evidence="7" key="1">
    <citation type="journal article" date="2010" name="Genome Biol.">
        <title>Genome sequence of the necrotrophic plant pathogen Pythium ultimum reveals original pathogenicity mechanisms and effector repertoire.</title>
        <authorList>
            <person name="Levesque C.A."/>
            <person name="Brouwer H."/>
            <person name="Cano L."/>
            <person name="Hamilton J.P."/>
            <person name="Holt C."/>
            <person name="Huitema E."/>
            <person name="Raffaele S."/>
            <person name="Robideau G.P."/>
            <person name="Thines M."/>
            <person name="Win J."/>
            <person name="Zerillo M.M."/>
            <person name="Beakes G.W."/>
            <person name="Boore J.L."/>
            <person name="Busam D."/>
            <person name="Dumas B."/>
            <person name="Ferriera S."/>
            <person name="Fuerstenberg S.I."/>
            <person name="Gachon C.M."/>
            <person name="Gaulin E."/>
            <person name="Govers F."/>
            <person name="Grenville-Briggs L."/>
            <person name="Horner N."/>
            <person name="Hostetler J."/>
            <person name="Jiang R.H."/>
            <person name="Johnson J."/>
            <person name="Krajaejun T."/>
            <person name="Lin H."/>
            <person name="Meijer H.J."/>
            <person name="Moore B."/>
            <person name="Morris P."/>
            <person name="Phuntmart V."/>
            <person name="Puiu D."/>
            <person name="Shetty J."/>
            <person name="Stajich J.E."/>
            <person name="Tripathy S."/>
            <person name="Wawra S."/>
            <person name="van West P."/>
            <person name="Whitty B.R."/>
            <person name="Coutinho P.M."/>
            <person name="Henrissat B."/>
            <person name="Martin F."/>
            <person name="Thomas P.D."/>
            <person name="Tyler B.M."/>
            <person name="De Vries R.P."/>
            <person name="Kamoun S."/>
            <person name="Yandell M."/>
            <person name="Tisserat N."/>
            <person name="Buell C.R."/>
        </authorList>
    </citation>
    <scope>NUCLEOTIDE SEQUENCE</scope>
    <source>
        <strain evidence="7">DAOM:BR144</strain>
    </source>
</reference>
<dbReference type="PANTHER" id="PTHR43000">
    <property type="entry name" value="DTDP-D-GLUCOSE 4,6-DEHYDRATASE-RELATED"/>
    <property type="match status" value="1"/>
</dbReference>
<dbReference type="GO" id="GO:0009225">
    <property type="term" value="P:nucleotide-sugar metabolic process"/>
    <property type="evidence" value="ECO:0007669"/>
    <property type="project" value="InterPro"/>
</dbReference>
<name>K3WTH7_GLOUD</name>
<dbReference type="InterPro" id="IPR036291">
    <property type="entry name" value="NAD(P)-bd_dom_sf"/>
</dbReference>
<dbReference type="Gene3D" id="3.40.50.720">
    <property type="entry name" value="NAD(P)-binding Rossmann-like Domain"/>
    <property type="match status" value="2"/>
</dbReference>
<dbReference type="OMA" id="KLIPLMC"/>
<evidence type="ECO:0000259" key="5">
    <source>
        <dbReference type="Pfam" id="PF16363"/>
    </source>
</evidence>
<reference evidence="7" key="2">
    <citation type="submission" date="2010-04" db="EMBL/GenBank/DDBJ databases">
        <authorList>
            <person name="Buell R."/>
            <person name="Hamilton J."/>
            <person name="Hostetler J."/>
        </authorList>
    </citation>
    <scope>NUCLEOTIDE SEQUENCE [LARGE SCALE GENOMIC DNA]</scope>
    <source>
        <strain evidence="7">DAOM:BR144</strain>
    </source>
</reference>
<dbReference type="eggNOG" id="KOG0747">
    <property type="taxonomic scope" value="Eukaryota"/>
</dbReference>
<dbReference type="EMBL" id="GL376619">
    <property type="status" value="NOT_ANNOTATED_CDS"/>
    <property type="molecule type" value="Genomic_DNA"/>
</dbReference>
<evidence type="ECO:0000256" key="2">
    <source>
        <dbReference type="ARBA" id="ARBA00023027"/>
    </source>
</evidence>
<reference evidence="6" key="3">
    <citation type="submission" date="2015-02" db="UniProtKB">
        <authorList>
            <consortium name="EnsemblProtists"/>
        </authorList>
    </citation>
    <scope>IDENTIFICATION</scope>
    <source>
        <strain evidence="6">DAOM BR144</strain>
    </source>
</reference>
<evidence type="ECO:0000313" key="6">
    <source>
        <dbReference type="EnsemblProtists" id="PYU1_T008271"/>
    </source>
</evidence>
<organism evidence="6 7">
    <name type="scientific">Globisporangium ultimum (strain ATCC 200006 / CBS 805.95 / DAOM BR144)</name>
    <name type="common">Pythium ultimum</name>
    <dbReference type="NCBI Taxonomy" id="431595"/>
    <lineage>
        <taxon>Eukaryota</taxon>
        <taxon>Sar</taxon>
        <taxon>Stramenopiles</taxon>
        <taxon>Oomycota</taxon>
        <taxon>Peronosporomycetes</taxon>
        <taxon>Pythiales</taxon>
        <taxon>Pythiaceae</taxon>
        <taxon>Globisporangium</taxon>
    </lineage>
</organism>
<sequence>MADAASSALLPPAPDAAFEKRILVTGGAGFIGSHVVTHLVKCYPHYYVVNLDSLDYCACVHNVHTAISTSSSAAPASSAARDDKEPLAVADADGEDGDDIEEDDDMGSRLRGSFCEWDQDTDLRAHLPRNYKFIKGNIMGADLVEYILQTEQIDTIVHFAAQSHVDNSFGNSIEFSKTNILGTHVLLEAAKIHGKITRFIHVSTDEVYGEGTAETVAMAEDHVLEPTNPYAATKAGAEFLVKAYQRSFKLPTLITRSNNVYGPHQYPEKLIPKFINQIVRDRAVTIHGDGTHTRTYLYISDVVAAFDLILHKGQIGEVYNIGGANEVSNKQVAMDLLAIMKPQYHDGNDGAMISYVMDRAFNDFRYTIDASKLRALGWEEKVSWQDGLARTVRWYKRFGHRFANIEHALEPHPIAFKKTYTVTLP</sequence>
<proteinExistence type="predicted"/>
<dbReference type="STRING" id="431595.K3WTH7"/>
<dbReference type="AlphaFoldDB" id="K3WTH7"/>
<dbReference type="Pfam" id="PF16363">
    <property type="entry name" value="GDP_Man_Dehyd"/>
    <property type="match status" value="1"/>
</dbReference>
<dbReference type="InterPro" id="IPR016040">
    <property type="entry name" value="NAD(P)-bd_dom"/>
</dbReference>
<protein>
    <recommendedName>
        <fullName evidence="5">NAD(P)-binding domain-containing protein</fullName>
    </recommendedName>
</protein>
<dbReference type="HOGENOM" id="CLU_007383_1_14_1"/>
<dbReference type="Proteomes" id="UP000019132">
    <property type="component" value="Unassembled WGS sequence"/>
</dbReference>
<evidence type="ECO:0000256" key="3">
    <source>
        <dbReference type="ARBA" id="ARBA00023239"/>
    </source>
</evidence>
<accession>K3WTH7</accession>
<keyword evidence="2" id="KW-0520">NAD</keyword>
<feature type="compositionally biased region" description="Acidic residues" evidence="4">
    <location>
        <begin position="92"/>
        <end position="105"/>
    </location>
</feature>
<feature type="region of interest" description="Disordered" evidence="4">
    <location>
        <begin position="71"/>
        <end position="106"/>
    </location>
</feature>
<evidence type="ECO:0000256" key="4">
    <source>
        <dbReference type="SAM" id="MobiDB-lite"/>
    </source>
</evidence>
<dbReference type="CDD" id="cd05246">
    <property type="entry name" value="dTDP_GD_SDR_e"/>
    <property type="match status" value="1"/>
</dbReference>
<dbReference type="InParanoid" id="K3WTH7"/>
<dbReference type="InterPro" id="IPR005888">
    <property type="entry name" value="dTDP_Gluc_deHydtase"/>
</dbReference>